<sequence>MTTPPNFPLFRLATKKWTSYINRFECILDATNLDDIPANRKKAYFLSFCGATLFDTATALLAPRTVKAVTWEELQEVLSNHYAPKPSRIARRHAFRRRSQAEDESISEYMAALRSAALQCSFRDHLDDMLLDQLVFIVRDLRLQRRLLAKGNIDLKQAIDEAQAAEMSNVSAAEIQKASLPSGKPSAAVHYEDTYFEGEDPEEEETINRLRNT</sequence>
<organism evidence="1">
    <name type="scientific">Micrurus lemniscatus lemniscatus</name>
    <dbReference type="NCBI Taxonomy" id="129467"/>
    <lineage>
        <taxon>Eukaryota</taxon>
        <taxon>Metazoa</taxon>
        <taxon>Chordata</taxon>
        <taxon>Craniata</taxon>
        <taxon>Vertebrata</taxon>
        <taxon>Euteleostomi</taxon>
        <taxon>Lepidosauria</taxon>
        <taxon>Squamata</taxon>
        <taxon>Bifurcata</taxon>
        <taxon>Unidentata</taxon>
        <taxon>Episquamata</taxon>
        <taxon>Toxicofera</taxon>
        <taxon>Serpentes</taxon>
        <taxon>Colubroidea</taxon>
        <taxon>Elapidae</taxon>
        <taxon>Elapinae</taxon>
        <taxon>Micrurus</taxon>
    </lineage>
</organism>
<dbReference type="EMBL" id="IACK01050990">
    <property type="protein sequence ID" value="LAA74016.1"/>
    <property type="molecule type" value="Transcribed_RNA"/>
</dbReference>
<dbReference type="PANTHER" id="PTHR33198">
    <property type="entry name" value="ANK_REP_REGION DOMAIN-CONTAINING PROTEIN-RELATED"/>
    <property type="match status" value="1"/>
</dbReference>
<evidence type="ECO:0000313" key="1">
    <source>
        <dbReference type="EMBL" id="LAA74016.1"/>
    </source>
</evidence>
<name>A0A2D4HQ32_MICLE</name>
<protein>
    <recommendedName>
        <fullName evidence="2">Retrotransposon gag domain-containing protein</fullName>
    </recommendedName>
</protein>
<reference evidence="1" key="2">
    <citation type="submission" date="2017-11" db="EMBL/GenBank/DDBJ databases">
        <title>Coralsnake Venomics: Analyses of Venom Gland Transcriptomes and Proteomes of Six Brazilian Taxa.</title>
        <authorList>
            <person name="Aird S.D."/>
            <person name="Jorge da Silva N."/>
            <person name="Qiu L."/>
            <person name="Villar-Briones A."/>
            <person name="Aparecida-Saddi V."/>
            <person name="Campos-Telles M.P."/>
            <person name="Grau M."/>
            <person name="Mikheyev A.S."/>
        </authorList>
    </citation>
    <scope>NUCLEOTIDE SEQUENCE</scope>
    <source>
        <tissue evidence="1">Venom_gland</tissue>
    </source>
</reference>
<proteinExistence type="predicted"/>
<reference evidence="1" key="1">
    <citation type="submission" date="2017-07" db="EMBL/GenBank/DDBJ databases">
        <authorList>
            <person name="Mikheyev A."/>
            <person name="Grau M."/>
        </authorList>
    </citation>
    <scope>NUCLEOTIDE SEQUENCE</scope>
    <source>
        <tissue evidence="1">Venom_gland</tissue>
    </source>
</reference>
<evidence type="ECO:0008006" key="2">
    <source>
        <dbReference type="Google" id="ProtNLM"/>
    </source>
</evidence>
<dbReference type="AlphaFoldDB" id="A0A2D4HQ32"/>
<dbReference type="PANTHER" id="PTHR33198:SF19">
    <property type="entry name" value="CCHC-TYPE DOMAIN-CONTAINING PROTEIN"/>
    <property type="match status" value="1"/>
</dbReference>
<accession>A0A2D4HQ32</accession>